<protein>
    <submittedName>
        <fullName evidence="2">Uncharacterized protein</fullName>
    </submittedName>
</protein>
<dbReference type="VEuPathDB" id="CryptoDB:Cvel_2416"/>
<proteinExistence type="predicted"/>
<feature type="region of interest" description="Disordered" evidence="1">
    <location>
        <begin position="361"/>
        <end position="416"/>
    </location>
</feature>
<reference evidence="2" key="1">
    <citation type="submission" date="2014-11" db="EMBL/GenBank/DDBJ databases">
        <authorList>
            <person name="Otto D Thomas"/>
            <person name="Naeem Raeece"/>
        </authorList>
    </citation>
    <scope>NUCLEOTIDE SEQUENCE</scope>
</reference>
<organism evidence="2">
    <name type="scientific">Chromera velia CCMP2878</name>
    <dbReference type="NCBI Taxonomy" id="1169474"/>
    <lineage>
        <taxon>Eukaryota</taxon>
        <taxon>Sar</taxon>
        <taxon>Alveolata</taxon>
        <taxon>Colpodellida</taxon>
        <taxon>Chromeraceae</taxon>
        <taxon>Chromera</taxon>
    </lineage>
</organism>
<name>A0A0G4IEL8_9ALVE</name>
<accession>A0A0G4IEL8</accession>
<sequence length="416" mass="43699">MAGRAFLDRLAADVAKRPKDVEALAKLAGLGAGERGSAFSTKIPPKVLVAAGLNGGDGKAGDGPEVDRLYPEDLPSLCTKMIFAGVRDPDLWGPLEMRLVSLLQQDGGRSFGAAHLALISQAFGSVGASRALSETVERCSQLSLQRDEMSLADLACVLEGLSRASRGCGGRNSHADRGLGGDGEGRRGEFVRCSAQFVSERARTEIGLMAPDLVACLAVGLSKLLQGEGRPLQEKGGEGRLVVEALEAVGDALMEVEEGSSGMSVVEKRFVCRDMALVAGAFASAGVRTARLFEEIGRCAVEGVRREIADGGGRRERDGGIEMSVGLLLTSLFKGNLGERSREQVLRDVAPVIFLRLAPEGSGGGEGGRRDREAAERLGDVEQSSRWSGLGALANGLKRHSAGRTRDGRSNDSSVD</sequence>
<dbReference type="EMBL" id="CDMZ01005898">
    <property type="protein sequence ID" value="CEM55665.1"/>
    <property type="molecule type" value="Genomic_DNA"/>
</dbReference>
<evidence type="ECO:0000313" key="2">
    <source>
        <dbReference type="EMBL" id="CEM55665.1"/>
    </source>
</evidence>
<dbReference type="AlphaFoldDB" id="A0A0G4IEL8"/>
<gene>
    <name evidence="2" type="ORF">Cvel_2416</name>
</gene>
<feature type="compositionally biased region" description="Basic and acidic residues" evidence="1">
    <location>
        <begin position="367"/>
        <end position="380"/>
    </location>
</feature>
<evidence type="ECO:0000256" key="1">
    <source>
        <dbReference type="SAM" id="MobiDB-lite"/>
    </source>
</evidence>